<dbReference type="InParanoid" id="A0A067PKZ9"/>
<name>A0A067PKZ9_9AGAM</name>
<reference evidence="4" key="1">
    <citation type="journal article" date="2014" name="Proc. Natl. Acad. Sci. U.S.A.">
        <title>Extensive sampling of basidiomycete genomes demonstrates inadequacy of the white-rot/brown-rot paradigm for wood decay fungi.</title>
        <authorList>
            <person name="Riley R."/>
            <person name="Salamov A.A."/>
            <person name="Brown D.W."/>
            <person name="Nagy L.G."/>
            <person name="Floudas D."/>
            <person name="Held B.W."/>
            <person name="Levasseur A."/>
            <person name="Lombard V."/>
            <person name="Morin E."/>
            <person name="Otillar R."/>
            <person name="Lindquist E.A."/>
            <person name="Sun H."/>
            <person name="LaButti K.M."/>
            <person name="Schmutz J."/>
            <person name="Jabbour D."/>
            <person name="Luo H."/>
            <person name="Baker S.E."/>
            <person name="Pisabarro A.G."/>
            <person name="Walton J.D."/>
            <person name="Blanchette R.A."/>
            <person name="Henrissat B."/>
            <person name="Martin F."/>
            <person name="Cullen D."/>
            <person name="Hibbett D.S."/>
            <person name="Grigoriev I.V."/>
        </authorList>
    </citation>
    <scope>NUCLEOTIDE SEQUENCE [LARGE SCALE GENOMIC DNA]</scope>
    <source>
        <strain evidence="4">MUCL 33604</strain>
    </source>
</reference>
<feature type="domain" description="MOSC" evidence="2">
    <location>
        <begin position="231"/>
        <end position="421"/>
    </location>
</feature>
<dbReference type="GO" id="GO:0030170">
    <property type="term" value="F:pyridoxal phosphate binding"/>
    <property type="evidence" value="ECO:0007669"/>
    <property type="project" value="InterPro"/>
</dbReference>
<protein>
    <recommendedName>
        <fullName evidence="2">MOSC domain-containing protein</fullName>
    </recommendedName>
</protein>
<dbReference type="InterPro" id="IPR005303">
    <property type="entry name" value="MOCOS_middle"/>
</dbReference>
<feature type="transmembrane region" description="Helical" evidence="1">
    <location>
        <begin position="12"/>
        <end position="30"/>
    </location>
</feature>
<dbReference type="GO" id="GO:0030151">
    <property type="term" value="F:molybdenum ion binding"/>
    <property type="evidence" value="ECO:0007669"/>
    <property type="project" value="InterPro"/>
</dbReference>
<dbReference type="InterPro" id="IPR005302">
    <property type="entry name" value="MoCF_Sase_C"/>
</dbReference>
<dbReference type="GO" id="GO:0003824">
    <property type="term" value="F:catalytic activity"/>
    <property type="evidence" value="ECO:0007669"/>
    <property type="project" value="InterPro"/>
</dbReference>
<dbReference type="SUPFAM" id="SSF141673">
    <property type="entry name" value="MOSC N-terminal domain-like"/>
    <property type="match status" value="1"/>
</dbReference>
<keyword evidence="1" id="KW-1133">Transmembrane helix</keyword>
<dbReference type="PROSITE" id="PS51340">
    <property type="entry name" value="MOSC"/>
    <property type="match status" value="1"/>
</dbReference>
<evidence type="ECO:0000313" key="3">
    <source>
        <dbReference type="EMBL" id="KDQ51141.1"/>
    </source>
</evidence>
<dbReference type="AlphaFoldDB" id="A0A067PKZ9"/>
<dbReference type="STRING" id="933084.A0A067PKZ9"/>
<dbReference type="Pfam" id="PF03476">
    <property type="entry name" value="MOSC_N"/>
    <property type="match status" value="1"/>
</dbReference>
<evidence type="ECO:0000256" key="1">
    <source>
        <dbReference type="SAM" id="Phobius"/>
    </source>
</evidence>
<proteinExistence type="predicted"/>
<dbReference type="EMBL" id="KL197751">
    <property type="protein sequence ID" value="KDQ51141.1"/>
    <property type="molecule type" value="Genomic_DNA"/>
</dbReference>
<dbReference type="Pfam" id="PF03473">
    <property type="entry name" value="MOSC"/>
    <property type="match status" value="1"/>
</dbReference>
<dbReference type="PANTHER" id="PTHR14237:SF19">
    <property type="entry name" value="MITOCHONDRIAL AMIDOXIME REDUCING COMPONENT 1"/>
    <property type="match status" value="1"/>
</dbReference>
<dbReference type="HOGENOM" id="CLU_028286_1_0_1"/>
<keyword evidence="1" id="KW-0812">Transmembrane</keyword>
<evidence type="ECO:0000259" key="2">
    <source>
        <dbReference type="PROSITE" id="PS51340"/>
    </source>
</evidence>
<dbReference type="PANTHER" id="PTHR14237">
    <property type="entry name" value="MOLYBDOPTERIN COFACTOR SULFURASE MOSC"/>
    <property type="match status" value="1"/>
</dbReference>
<dbReference type="OrthoDB" id="17255at2759"/>
<dbReference type="Proteomes" id="UP000027265">
    <property type="component" value="Unassembled WGS sequence"/>
</dbReference>
<sequence length="429" mass="47435">MASTHSKLTSWVIPTLSVLSVLSAGVYLYYSSYSSLAKTKKEVETDEGVNKGKMRKGPEEISPLMGPEREEVIEGMKKKLEAGEVVVDKIYVHPIKSCKGTSVQSSTYTPEGLDYDRKWCVVDSETNKILTARELAKLVLIIPRIEVDPTSPYGGKLVVSFPADSGVESLEVPLCPTEEMLKAWEVIEVTMFNTYTMDGYVTTSLPPSASSSPSTLLSKYLSHPAHLLYKGPTPRPTPPTLLYPSLPETTNAYFQDGFPLHLASEESLVEVGRVVEVWSEGGKKEEGKKMGVVGWEGRPVEMQRFRPNIVLKGAGVPFAEDTWEEITIVPSNNQDDDAKHEREATSITLVSPCARCLLPNVDTITGERDKAVPYKVLMKFRTGIDKERMTKPCFGVNGVFVGKQEKEGSREIRVGDKVQVDKWLAADEP</sequence>
<gene>
    <name evidence="3" type="ORF">JAAARDRAFT_41407</name>
</gene>
<keyword evidence="1" id="KW-0472">Membrane</keyword>
<keyword evidence="4" id="KW-1185">Reference proteome</keyword>
<organism evidence="3 4">
    <name type="scientific">Jaapia argillacea MUCL 33604</name>
    <dbReference type="NCBI Taxonomy" id="933084"/>
    <lineage>
        <taxon>Eukaryota</taxon>
        <taxon>Fungi</taxon>
        <taxon>Dikarya</taxon>
        <taxon>Basidiomycota</taxon>
        <taxon>Agaricomycotina</taxon>
        <taxon>Agaricomycetes</taxon>
        <taxon>Agaricomycetidae</taxon>
        <taxon>Jaapiales</taxon>
        <taxon>Jaapiaceae</taxon>
        <taxon>Jaapia</taxon>
    </lineage>
</organism>
<accession>A0A067PKZ9</accession>
<evidence type="ECO:0000313" key="4">
    <source>
        <dbReference type="Proteomes" id="UP000027265"/>
    </source>
</evidence>